<accession>A0AAN8QKD6</accession>
<keyword evidence="3" id="KW-1185">Reference proteome</keyword>
<gene>
    <name evidence="2" type="ORF">J4Q44_G00280090</name>
</gene>
<dbReference type="AlphaFoldDB" id="A0AAN8QKD6"/>
<evidence type="ECO:0000256" key="1">
    <source>
        <dbReference type="SAM" id="MobiDB-lite"/>
    </source>
</evidence>
<comment type="caution">
    <text evidence="2">The sequence shown here is derived from an EMBL/GenBank/DDBJ whole genome shotgun (WGS) entry which is preliminary data.</text>
</comment>
<feature type="compositionally biased region" description="Basic and acidic residues" evidence="1">
    <location>
        <begin position="106"/>
        <end position="116"/>
    </location>
</feature>
<reference evidence="2 3" key="1">
    <citation type="submission" date="2021-04" db="EMBL/GenBank/DDBJ databases">
        <authorList>
            <person name="De Guttry C."/>
            <person name="Zahm M."/>
            <person name="Klopp C."/>
            <person name="Cabau C."/>
            <person name="Louis A."/>
            <person name="Berthelot C."/>
            <person name="Parey E."/>
            <person name="Roest Crollius H."/>
            <person name="Montfort J."/>
            <person name="Robinson-Rechavi M."/>
            <person name="Bucao C."/>
            <person name="Bouchez O."/>
            <person name="Gislard M."/>
            <person name="Lluch J."/>
            <person name="Milhes M."/>
            <person name="Lampietro C."/>
            <person name="Lopez Roques C."/>
            <person name="Donnadieu C."/>
            <person name="Braasch I."/>
            <person name="Desvignes T."/>
            <person name="Postlethwait J."/>
            <person name="Bobe J."/>
            <person name="Wedekind C."/>
            <person name="Guiguen Y."/>
        </authorList>
    </citation>
    <scope>NUCLEOTIDE SEQUENCE [LARGE SCALE GENOMIC DNA]</scope>
    <source>
        <strain evidence="2">Cs_M1</strain>
        <tissue evidence="2">Blood</tissue>
    </source>
</reference>
<dbReference type="Proteomes" id="UP001356427">
    <property type="component" value="Unassembled WGS sequence"/>
</dbReference>
<sequence>MRGGVKRRGDEETGLEKVKEERTAKNTWRRDTKEEHRNIGCSWNEMEKTAGEASLMTCSSWGDGSNGAVPAGLSELPCPGGEEGSHSHPTDPSPGGQLSLPPYHRQAAEDHRGAHR</sequence>
<feature type="compositionally biased region" description="Basic and acidic residues" evidence="1">
    <location>
        <begin position="7"/>
        <end position="38"/>
    </location>
</feature>
<evidence type="ECO:0000313" key="2">
    <source>
        <dbReference type="EMBL" id="KAK6301956.1"/>
    </source>
</evidence>
<feature type="region of interest" description="Disordered" evidence="1">
    <location>
        <begin position="1"/>
        <end position="43"/>
    </location>
</feature>
<proteinExistence type="predicted"/>
<organism evidence="2 3">
    <name type="scientific">Coregonus suidteri</name>
    <dbReference type="NCBI Taxonomy" id="861788"/>
    <lineage>
        <taxon>Eukaryota</taxon>
        <taxon>Metazoa</taxon>
        <taxon>Chordata</taxon>
        <taxon>Craniata</taxon>
        <taxon>Vertebrata</taxon>
        <taxon>Euteleostomi</taxon>
        <taxon>Actinopterygii</taxon>
        <taxon>Neopterygii</taxon>
        <taxon>Teleostei</taxon>
        <taxon>Protacanthopterygii</taxon>
        <taxon>Salmoniformes</taxon>
        <taxon>Salmonidae</taxon>
        <taxon>Coregoninae</taxon>
        <taxon>Coregonus</taxon>
    </lineage>
</organism>
<dbReference type="EMBL" id="JAGTTL010000026">
    <property type="protein sequence ID" value="KAK6301956.1"/>
    <property type="molecule type" value="Genomic_DNA"/>
</dbReference>
<protein>
    <submittedName>
        <fullName evidence="2">Uncharacterized protein</fullName>
    </submittedName>
</protein>
<name>A0AAN8QKD6_9TELE</name>
<evidence type="ECO:0000313" key="3">
    <source>
        <dbReference type="Proteomes" id="UP001356427"/>
    </source>
</evidence>
<feature type="region of interest" description="Disordered" evidence="1">
    <location>
        <begin position="61"/>
        <end position="116"/>
    </location>
</feature>